<organism evidence="1 2">
    <name type="scientific">Panagrolaimus sp. ES5</name>
    <dbReference type="NCBI Taxonomy" id="591445"/>
    <lineage>
        <taxon>Eukaryota</taxon>
        <taxon>Metazoa</taxon>
        <taxon>Ecdysozoa</taxon>
        <taxon>Nematoda</taxon>
        <taxon>Chromadorea</taxon>
        <taxon>Rhabditida</taxon>
        <taxon>Tylenchina</taxon>
        <taxon>Panagrolaimomorpha</taxon>
        <taxon>Panagrolaimoidea</taxon>
        <taxon>Panagrolaimidae</taxon>
        <taxon>Panagrolaimus</taxon>
    </lineage>
</organism>
<protein>
    <submittedName>
        <fullName evidence="2">Uncharacterized protein</fullName>
    </submittedName>
</protein>
<name>A0AC34FXB1_9BILA</name>
<dbReference type="Proteomes" id="UP000887579">
    <property type="component" value="Unplaced"/>
</dbReference>
<accession>A0AC34FXB1</accession>
<sequence length="367" mass="41176">MAQLLSGSISTSYFICPSLFGKLSLNDNKPICILFVFCFFPFWRELSCKLESCWIEVVFCRLSFIYFALCYYVIVYIFIGDYCLWLWGSCLGFRIALVGVKGGGNYNMEGPPFQSTSRPTFDVTDARDDAVWNGELEDFESKADGDAQEYLMIGSLLGDDVLNAFDDDGEHGKGDNIPVDGDRLVPPNIIATTRDTVSMLPAKDECRMKHQLRPNVLQQGGISSLFSTVGATGNSSKEHIPIPMPDKFDAVMVGNYVPTLQFVHDKLFRKNSTYAEIKAGLLNSLGTDSSVATFTLRTSLDRIMKSHDMLYKDLLKDIERQVTQAFNDDNDQGDAELKKILVRLTQEDSNLIFGSTIIPHLNEEYTR</sequence>
<evidence type="ECO:0000313" key="2">
    <source>
        <dbReference type="WBParaSite" id="ES5_v2.g22140.t1"/>
    </source>
</evidence>
<proteinExistence type="predicted"/>
<dbReference type="WBParaSite" id="ES5_v2.g22140.t1">
    <property type="protein sequence ID" value="ES5_v2.g22140.t1"/>
    <property type="gene ID" value="ES5_v2.g22140"/>
</dbReference>
<reference evidence="2" key="1">
    <citation type="submission" date="2022-11" db="UniProtKB">
        <authorList>
            <consortium name="WormBaseParasite"/>
        </authorList>
    </citation>
    <scope>IDENTIFICATION</scope>
</reference>
<evidence type="ECO:0000313" key="1">
    <source>
        <dbReference type="Proteomes" id="UP000887579"/>
    </source>
</evidence>